<evidence type="ECO:0000256" key="1">
    <source>
        <dbReference type="SAM" id="SignalP"/>
    </source>
</evidence>
<accession>A0A5N5TIH4</accession>
<gene>
    <name evidence="2" type="ORF">Anas_03944</name>
</gene>
<feature type="signal peptide" evidence="1">
    <location>
        <begin position="1"/>
        <end position="19"/>
    </location>
</feature>
<organism evidence="2 3">
    <name type="scientific">Armadillidium nasatum</name>
    <dbReference type="NCBI Taxonomy" id="96803"/>
    <lineage>
        <taxon>Eukaryota</taxon>
        <taxon>Metazoa</taxon>
        <taxon>Ecdysozoa</taxon>
        <taxon>Arthropoda</taxon>
        <taxon>Crustacea</taxon>
        <taxon>Multicrustacea</taxon>
        <taxon>Malacostraca</taxon>
        <taxon>Eumalacostraca</taxon>
        <taxon>Peracarida</taxon>
        <taxon>Isopoda</taxon>
        <taxon>Oniscidea</taxon>
        <taxon>Crinocheta</taxon>
        <taxon>Armadillidiidae</taxon>
        <taxon>Armadillidium</taxon>
    </lineage>
</organism>
<dbReference type="Proteomes" id="UP000326759">
    <property type="component" value="Unassembled WGS sequence"/>
</dbReference>
<dbReference type="OrthoDB" id="5960270at2759"/>
<dbReference type="AlphaFoldDB" id="A0A5N5TIH4"/>
<evidence type="ECO:0000313" key="3">
    <source>
        <dbReference type="Proteomes" id="UP000326759"/>
    </source>
</evidence>
<keyword evidence="1" id="KW-0732">Signal</keyword>
<feature type="chain" id="PRO_5024352884" evidence="1">
    <location>
        <begin position="20"/>
        <end position="314"/>
    </location>
</feature>
<proteinExistence type="predicted"/>
<comment type="caution">
    <text evidence="2">The sequence shown here is derived from an EMBL/GenBank/DDBJ whole genome shotgun (WGS) entry which is preliminary data.</text>
</comment>
<sequence>MIIYKISLILFLSLSPLYAKLVFKPGSDVGYIVPDDAPDNEYENEIEKKYLQESEIKNEVKRAFWDTLFDNISDLEKGENPRATPPFSNIPENLRDEKHGVAMGISDQRCDDAKTNLEVDWDGSPRNHTCYTPKKRLNVRLDLQPLETCDDIPPNYTPKHFCMNYSILYNTSIPTAGSHRPLWPVFGEYRFVPPQRWLHSIEHGSVVMLYHPCAEPLLVHRLKTLVKECVYKHIITPSNMVTIDRPLVLVAWGCKIEMAVVDEERVVDFIRARALKGPEGTLSKQGTFSQELIEKSVPPSGSSINDANLCPNFV</sequence>
<dbReference type="PANTHER" id="PTHR34179">
    <property type="entry name" value="TUMOR PROTEIN P53-INDUCIBLE PROTEIN 13"/>
    <property type="match status" value="1"/>
</dbReference>
<protein>
    <submittedName>
        <fullName evidence="2">Tumor protein p53-inducible protein 13</fullName>
    </submittedName>
</protein>
<reference evidence="2 3" key="1">
    <citation type="journal article" date="2019" name="PLoS Biol.">
        <title>Sex chromosomes control vertical transmission of feminizing Wolbachia symbionts in an isopod.</title>
        <authorList>
            <person name="Becking T."/>
            <person name="Chebbi M.A."/>
            <person name="Giraud I."/>
            <person name="Moumen B."/>
            <person name="Laverre T."/>
            <person name="Caubet Y."/>
            <person name="Peccoud J."/>
            <person name="Gilbert C."/>
            <person name="Cordaux R."/>
        </authorList>
    </citation>
    <scope>NUCLEOTIDE SEQUENCE [LARGE SCALE GENOMIC DNA]</scope>
    <source>
        <strain evidence="2">ANa2</strain>
        <tissue evidence="2">Whole body excluding digestive tract and cuticle</tissue>
    </source>
</reference>
<evidence type="ECO:0000313" key="2">
    <source>
        <dbReference type="EMBL" id="KAB7505055.1"/>
    </source>
</evidence>
<name>A0A5N5TIH4_9CRUS</name>
<dbReference type="EMBL" id="SEYY01001893">
    <property type="protein sequence ID" value="KAB7505055.1"/>
    <property type="molecule type" value="Genomic_DNA"/>
</dbReference>
<dbReference type="GO" id="GO:0005737">
    <property type="term" value="C:cytoplasm"/>
    <property type="evidence" value="ECO:0007669"/>
    <property type="project" value="TreeGrafter"/>
</dbReference>
<dbReference type="PANTHER" id="PTHR34179:SF1">
    <property type="entry name" value="TUMOR PROTEIN P53-INDUCIBLE PROTEIN 13"/>
    <property type="match status" value="1"/>
</dbReference>
<keyword evidence="3" id="KW-1185">Reference proteome</keyword>
<dbReference type="InterPro" id="IPR021454">
    <property type="entry name" value="DUF3105"/>
</dbReference>
<dbReference type="Pfam" id="PF11303">
    <property type="entry name" value="DUF3105"/>
    <property type="match status" value="1"/>
</dbReference>